<name>A0A381N2X6_9ZZZZ</name>
<gene>
    <name evidence="2" type="ORF">METZ01_LOCUS837</name>
</gene>
<evidence type="ECO:0000256" key="1">
    <source>
        <dbReference type="SAM" id="MobiDB-lite"/>
    </source>
</evidence>
<accession>A0A381N2X6</accession>
<dbReference type="AlphaFoldDB" id="A0A381N2X6"/>
<dbReference type="EMBL" id="UINC01000045">
    <property type="protein sequence ID" value="SUZ47983.1"/>
    <property type="molecule type" value="Genomic_DNA"/>
</dbReference>
<reference evidence="2" key="1">
    <citation type="submission" date="2018-05" db="EMBL/GenBank/DDBJ databases">
        <authorList>
            <person name="Lanie J.A."/>
            <person name="Ng W.-L."/>
            <person name="Kazmierczak K.M."/>
            <person name="Andrzejewski T.M."/>
            <person name="Davidsen T.M."/>
            <person name="Wayne K.J."/>
            <person name="Tettelin H."/>
            <person name="Glass J.I."/>
            <person name="Rusch D."/>
            <person name="Podicherti R."/>
            <person name="Tsui H.-C.T."/>
            <person name="Winkler M.E."/>
        </authorList>
    </citation>
    <scope>NUCLEOTIDE SEQUENCE</scope>
</reference>
<feature type="region of interest" description="Disordered" evidence="1">
    <location>
        <begin position="1"/>
        <end position="66"/>
    </location>
</feature>
<protein>
    <submittedName>
        <fullName evidence="2">Uncharacterized protein</fullName>
    </submittedName>
</protein>
<organism evidence="2">
    <name type="scientific">marine metagenome</name>
    <dbReference type="NCBI Taxonomy" id="408172"/>
    <lineage>
        <taxon>unclassified sequences</taxon>
        <taxon>metagenomes</taxon>
        <taxon>ecological metagenomes</taxon>
    </lineage>
</organism>
<sequence length="66" mass="6999">MALGPVSSDDQRNKSGWITLLGRGSERGLPVGLGALTTRPSHPAQQPSFDIVSDSGYEQNDEDDGN</sequence>
<proteinExistence type="predicted"/>
<feature type="compositionally biased region" description="Polar residues" evidence="1">
    <location>
        <begin position="38"/>
        <end position="48"/>
    </location>
</feature>
<evidence type="ECO:0000313" key="2">
    <source>
        <dbReference type="EMBL" id="SUZ47983.1"/>
    </source>
</evidence>